<sequence>MYINPLERMKKIHIWIGSFVGTDKEFEVYFEQKNEACQFCLDIGIDEYDEDLIGIIPPITNYVNISELLEKIPVDESEISNIIIKCKDLRINKVNAIFYYLDSTISIIGNRFNQLQYIGKFNTSF</sequence>
<dbReference type="STRING" id="860228.Ccan_20570"/>
<dbReference type="Proteomes" id="UP000008895">
    <property type="component" value="Chromosome"/>
</dbReference>
<dbReference type="EMBL" id="CP002113">
    <property type="protein sequence ID" value="AEK24173.1"/>
    <property type="molecule type" value="Genomic_DNA"/>
</dbReference>
<dbReference type="Pfam" id="PF14112">
    <property type="entry name" value="DUF4284"/>
    <property type="match status" value="1"/>
</dbReference>
<dbReference type="KEGG" id="ccm:Ccan_20570"/>
<reference evidence="1 2" key="1">
    <citation type="journal article" date="2011" name="J. Bacteriol.">
        <title>Complete genome sequence of the dog commensal and human pathogen Capnocytophaga canimorsus strain 5.</title>
        <authorList>
            <person name="Manfredi P."/>
            <person name="Pagni M."/>
            <person name="Cornelis G.R."/>
        </authorList>
    </citation>
    <scope>NUCLEOTIDE SEQUENCE [LARGE SCALE GENOMIC DNA]</scope>
    <source>
        <strain evidence="2">5</strain>
    </source>
</reference>
<proteinExistence type="predicted"/>
<dbReference type="AlphaFoldDB" id="F9YU55"/>
<dbReference type="eggNOG" id="ENOG50331QE">
    <property type="taxonomic scope" value="Bacteria"/>
</dbReference>
<name>F9YU55_CAPCC</name>
<dbReference type="InterPro" id="IPR025560">
    <property type="entry name" value="Imm22"/>
</dbReference>
<protein>
    <recommendedName>
        <fullName evidence="3">Immunity protein 22</fullName>
    </recommendedName>
</protein>
<evidence type="ECO:0008006" key="3">
    <source>
        <dbReference type="Google" id="ProtNLM"/>
    </source>
</evidence>
<dbReference type="HOGENOM" id="CLU_1936551_0_0_10"/>
<organism evidence="1 2">
    <name type="scientific">Capnocytophaga canimorsus (strain 5)</name>
    <dbReference type="NCBI Taxonomy" id="860228"/>
    <lineage>
        <taxon>Bacteria</taxon>
        <taxon>Pseudomonadati</taxon>
        <taxon>Bacteroidota</taxon>
        <taxon>Flavobacteriia</taxon>
        <taxon>Flavobacteriales</taxon>
        <taxon>Flavobacteriaceae</taxon>
        <taxon>Capnocytophaga</taxon>
    </lineage>
</organism>
<evidence type="ECO:0000313" key="1">
    <source>
        <dbReference type="EMBL" id="AEK24173.1"/>
    </source>
</evidence>
<accession>F9YU55</accession>
<dbReference type="OrthoDB" id="5186491at2"/>
<evidence type="ECO:0000313" key="2">
    <source>
        <dbReference type="Proteomes" id="UP000008895"/>
    </source>
</evidence>
<dbReference type="RefSeq" id="WP_013998157.1">
    <property type="nucleotide sequence ID" value="NC_015846.1"/>
</dbReference>
<keyword evidence="2" id="KW-1185">Reference proteome</keyword>
<gene>
    <name evidence="1" type="ordered locus">Ccan_20570</name>
</gene>